<dbReference type="Pfam" id="PF00107">
    <property type="entry name" value="ADH_zinc_N"/>
    <property type="match status" value="1"/>
</dbReference>
<dbReference type="InterPro" id="IPR020843">
    <property type="entry name" value="ER"/>
</dbReference>
<reference evidence="3" key="1">
    <citation type="submission" date="2016-05" db="EMBL/GenBank/DDBJ databases">
        <title>Comparative genomics of biotechnologically important yeasts.</title>
        <authorList>
            <consortium name="DOE Joint Genome Institute"/>
            <person name="Riley R."/>
            <person name="Haridas S."/>
            <person name="Wolfe K.H."/>
            <person name="Lopes M.R."/>
            <person name="Hittinger C.T."/>
            <person name="Goker M."/>
            <person name="Salamov A."/>
            <person name="Wisecaver J."/>
            <person name="Long T.M."/>
            <person name="Aerts A.L."/>
            <person name="Barry K."/>
            <person name="Choi C."/>
            <person name="Clum A."/>
            <person name="Coughlan A.Y."/>
            <person name="Deshpande S."/>
            <person name="Douglass A.P."/>
            <person name="Hanson S.J."/>
            <person name="Klenk H.-P."/>
            <person name="Labutti K."/>
            <person name="Lapidus A."/>
            <person name="Lindquist E."/>
            <person name="Lipzen A."/>
            <person name="Meier-Kolthoff J.P."/>
            <person name="Ohm R.A."/>
            <person name="Otillar R.P."/>
            <person name="Pangilinan J."/>
            <person name="Peng Y."/>
            <person name="Rokas A."/>
            <person name="Rosa C.A."/>
            <person name="Scheuner C."/>
            <person name="Sibirny A.A."/>
            <person name="Slot J.C."/>
            <person name="Stielow J.B."/>
            <person name="Sun H."/>
            <person name="Kurtzman C.P."/>
            <person name="Blackwell M."/>
            <person name="Grigoriev I.V."/>
            <person name="Jeffries T.W."/>
        </authorList>
    </citation>
    <scope>NUCLEOTIDE SEQUENCE [LARGE SCALE GENOMIC DNA]</scope>
    <source>
        <strain evidence="3">NRRL Y-17324</strain>
    </source>
</reference>
<dbReference type="Gene3D" id="3.40.50.720">
    <property type="entry name" value="NAD(P)-binding Rossmann-like Domain"/>
    <property type="match status" value="1"/>
</dbReference>
<name>A0A1E4SPZ7_9ASCO</name>
<dbReference type="SMART" id="SM00829">
    <property type="entry name" value="PKS_ER"/>
    <property type="match status" value="1"/>
</dbReference>
<dbReference type="SUPFAM" id="SSF51735">
    <property type="entry name" value="NAD(P)-binding Rossmann-fold domains"/>
    <property type="match status" value="1"/>
</dbReference>
<dbReference type="Proteomes" id="UP000094285">
    <property type="component" value="Unassembled WGS sequence"/>
</dbReference>
<dbReference type="STRING" id="984487.A0A1E4SPZ7"/>
<dbReference type="GO" id="GO:0016651">
    <property type="term" value="F:oxidoreductase activity, acting on NAD(P)H"/>
    <property type="evidence" value="ECO:0007669"/>
    <property type="project" value="InterPro"/>
</dbReference>
<dbReference type="InterPro" id="IPR011032">
    <property type="entry name" value="GroES-like_sf"/>
</dbReference>
<dbReference type="CDD" id="cd08249">
    <property type="entry name" value="enoyl_reductase_like"/>
    <property type="match status" value="1"/>
</dbReference>
<dbReference type="GeneID" id="30983121"/>
<proteinExistence type="predicted"/>
<evidence type="ECO:0000313" key="3">
    <source>
        <dbReference type="Proteomes" id="UP000094285"/>
    </source>
</evidence>
<dbReference type="AlphaFoldDB" id="A0A1E4SPZ7"/>
<dbReference type="InterPro" id="IPR036291">
    <property type="entry name" value="NAD(P)-bd_dom_sf"/>
</dbReference>
<dbReference type="Gene3D" id="3.90.180.10">
    <property type="entry name" value="Medium-chain alcohol dehydrogenases, catalytic domain"/>
    <property type="match status" value="1"/>
</dbReference>
<dbReference type="InterPro" id="IPR047122">
    <property type="entry name" value="Trans-enoyl_RdTase-like"/>
</dbReference>
<accession>A0A1E4SPZ7</accession>
<protein>
    <submittedName>
        <fullName evidence="2">GroES-like protein</fullName>
    </submittedName>
</protein>
<evidence type="ECO:0000313" key="2">
    <source>
        <dbReference type="EMBL" id="ODV81576.1"/>
    </source>
</evidence>
<gene>
    <name evidence="2" type="ORF">CANTADRAFT_43613</name>
</gene>
<dbReference type="Pfam" id="PF08240">
    <property type="entry name" value="ADH_N"/>
    <property type="match status" value="1"/>
</dbReference>
<dbReference type="InterPro" id="IPR013149">
    <property type="entry name" value="ADH-like_C"/>
</dbReference>
<dbReference type="RefSeq" id="XP_020066698.1">
    <property type="nucleotide sequence ID" value="XM_020208985.1"/>
</dbReference>
<dbReference type="SUPFAM" id="SSF50129">
    <property type="entry name" value="GroES-like"/>
    <property type="match status" value="1"/>
</dbReference>
<dbReference type="OrthoDB" id="9992527at2759"/>
<evidence type="ECO:0000259" key="1">
    <source>
        <dbReference type="SMART" id="SM00829"/>
    </source>
</evidence>
<dbReference type="InterPro" id="IPR013154">
    <property type="entry name" value="ADH-like_N"/>
</dbReference>
<dbReference type="EMBL" id="KV453909">
    <property type="protein sequence ID" value="ODV81576.1"/>
    <property type="molecule type" value="Genomic_DNA"/>
</dbReference>
<organism evidence="2 3">
    <name type="scientific">Suhomyces tanzawaensis NRRL Y-17324</name>
    <dbReference type="NCBI Taxonomy" id="984487"/>
    <lineage>
        <taxon>Eukaryota</taxon>
        <taxon>Fungi</taxon>
        <taxon>Dikarya</taxon>
        <taxon>Ascomycota</taxon>
        <taxon>Saccharomycotina</taxon>
        <taxon>Pichiomycetes</taxon>
        <taxon>Debaryomycetaceae</taxon>
        <taxon>Suhomyces</taxon>
    </lineage>
</organism>
<dbReference type="PANTHER" id="PTHR45348">
    <property type="entry name" value="HYPOTHETICAL OXIDOREDUCTASE (EUROFUNG)"/>
    <property type="match status" value="1"/>
</dbReference>
<dbReference type="PANTHER" id="PTHR45348:SF2">
    <property type="entry name" value="ZINC-TYPE ALCOHOL DEHYDROGENASE-LIKE PROTEIN C2E1P3.01"/>
    <property type="match status" value="1"/>
</dbReference>
<keyword evidence="3" id="KW-1185">Reference proteome</keyword>
<sequence length="367" mass="39297">MKQAILLAPSEPDTFVQVGDGPVPQIDDNKILVKAVAYAANPCDWKHRGPGWGHYGAIAGTDASGIVLAVGRNVTGFEEGDHVSTFLRGNLDFNRGAWAEYVVADPATTINYKKTLSETALPMGTSPSGSIASFEGAASVTLSLATVAVSLSHSINIPYNKQENASRYILIWGGATSASVLAIQVAKLVYGLKVITTASQRNHEFLRSLGADEIFDYNDAAVVEDIKRTAAGNISFALDAVATPQTFQQLYDSLEGSQEVWVDNLSFMGPESINTDSSRNIHFGRTCAYFGDGNAQTLAGHLVPVFGGLTESYNQFWTTKLPEIVSQLKTSNLLVLEPGLESANQALHLLSTNKVSAQKIVWRGNSA</sequence>
<feature type="domain" description="Enoyl reductase (ER)" evidence="1">
    <location>
        <begin position="10"/>
        <end position="361"/>
    </location>
</feature>